<dbReference type="Pfam" id="PF14332">
    <property type="entry name" value="DUF4388"/>
    <property type="match status" value="1"/>
</dbReference>
<dbReference type="PANTHER" id="PTHR32309">
    <property type="entry name" value="TYROSINE-PROTEIN KINASE"/>
    <property type="match status" value="1"/>
</dbReference>
<evidence type="ECO:0000256" key="1">
    <source>
        <dbReference type="ARBA" id="ARBA00022741"/>
    </source>
</evidence>
<accession>A0A975B5H5</accession>
<dbReference type="SUPFAM" id="SSF160246">
    <property type="entry name" value="EspE N-terminal domain-like"/>
    <property type="match status" value="1"/>
</dbReference>
<sequence length="410" mass="46278">MSKLNKTIKDIYGDTLLDGARTQSRFAEAYRTLRTNIHFSVMGKSPKSILITSAAQSEGKTVTVSNLAYNVAQTGKKILVVDADLRKPMLTKIFNARKSAGLTGVLSEVFNSDVKSGSLDDYTIHDLFRLLSLQKRTGLLHLSSEKEIVELRFIEGRLIDIEWKTRPEERKLANVLVENEVLPLEHAKVALMRCKDTGQKLGDVLLYMGLIKEDDLKGPLNIHAMESFQAMSNMKTGNFYFSEQPKSQYVPTAFDFVDIEKMYMQIMGKNEVFNYIKTRINSIIVSTEISGLFILPSGLIPLNPGELLGSERMAFLVSWLAKEFDFVIFDTPPILPASDALLLAPQTDGVAIVVKAGFLRRNMNRRAVEHLRRTGANLLGVILNGVDVKREGYYKYYQKYYANYYSETKQ</sequence>
<feature type="domain" description="CobQ/CobB/MinD/ParA nucleotide binding" evidence="3">
    <location>
        <begin position="49"/>
        <end position="391"/>
    </location>
</feature>
<dbReference type="InterPro" id="IPR002586">
    <property type="entry name" value="CobQ/CobB/MinD/ParA_Nub-bd_dom"/>
</dbReference>
<dbReference type="SUPFAM" id="SSF52540">
    <property type="entry name" value="P-loop containing nucleoside triphosphate hydrolases"/>
    <property type="match status" value="1"/>
</dbReference>
<dbReference type="PANTHER" id="PTHR32309:SF13">
    <property type="entry name" value="FERRIC ENTEROBACTIN TRANSPORT PROTEIN FEPE"/>
    <property type="match status" value="1"/>
</dbReference>
<dbReference type="RefSeq" id="WP_207690955.1">
    <property type="nucleotide sequence ID" value="NZ_CP061799.1"/>
</dbReference>
<proteinExistence type="predicted"/>
<dbReference type="InterPro" id="IPR037257">
    <property type="entry name" value="T2SS_E_N_sf"/>
</dbReference>
<evidence type="ECO:0000313" key="6">
    <source>
        <dbReference type="Proteomes" id="UP000663720"/>
    </source>
</evidence>
<dbReference type="CDD" id="cd05387">
    <property type="entry name" value="BY-kinase"/>
    <property type="match status" value="1"/>
</dbReference>
<dbReference type="AlphaFoldDB" id="A0A975B5H5"/>
<evidence type="ECO:0000313" key="5">
    <source>
        <dbReference type="EMBL" id="QTA79178.1"/>
    </source>
</evidence>
<protein>
    <submittedName>
        <fullName evidence="5">CobQ/CobB/MinD/ParA nucleotide binding domain-containing protein, DUF4388-containing</fullName>
    </submittedName>
</protein>
<dbReference type="Gene3D" id="3.40.50.300">
    <property type="entry name" value="P-loop containing nucleotide triphosphate hydrolases"/>
    <property type="match status" value="2"/>
</dbReference>
<dbReference type="InterPro" id="IPR025497">
    <property type="entry name" value="PatA-like_N"/>
</dbReference>
<keyword evidence="2" id="KW-0067">ATP-binding</keyword>
<dbReference type="Proteomes" id="UP000663720">
    <property type="component" value="Chromosome"/>
</dbReference>
<evidence type="ECO:0000259" key="4">
    <source>
        <dbReference type="Pfam" id="PF14332"/>
    </source>
</evidence>
<name>A0A975B5H5_9BACT</name>
<dbReference type="InterPro" id="IPR005702">
    <property type="entry name" value="Wzc-like_C"/>
</dbReference>
<evidence type="ECO:0000259" key="3">
    <source>
        <dbReference type="Pfam" id="PF01656"/>
    </source>
</evidence>
<dbReference type="InterPro" id="IPR050445">
    <property type="entry name" value="Bact_polysacc_biosynth/exp"/>
</dbReference>
<gene>
    <name evidence="5" type="ORF">dnl_14320</name>
</gene>
<evidence type="ECO:0000256" key="2">
    <source>
        <dbReference type="ARBA" id="ARBA00022840"/>
    </source>
</evidence>
<keyword evidence="1" id="KW-0547">Nucleotide-binding</keyword>
<reference evidence="5" key="1">
    <citation type="journal article" date="2021" name="Microb. Physiol.">
        <title>Proteogenomic Insights into the Physiology of Marine, Sulfate-Reducing, Filamentous Desulfonema limicola and Desulfonema magnum.</title>
        <authorList>
            <person name="Schnaars V."/>
            <person name="Wohlbrand L."/>
            <person name="Scheve S."/>
            <person name="Hinrichs C."/>
            <person name="Reinhardt R."/>
            <person name="Rabus R."/>
        </authorList>
    </citation>
    <scope>NUCLEOTIDE SEQUENCE</scope>
    <source>
        <strain evidence="5">5ac10</strain>
    </source>
</reference>
<feature type="domain" description="PatA-like N-terminal" evidence="4">
    <location>
        <begin position="116"/>
        <end position="267"/>
    </location>
</feature>
<dbReference type="InterPro" id="IPR027417">
    <property type="entry name" value="P-loop_NTPase"/>
</dbReference>
<dbReference type="GO" id="GO:0005886">
    <property type="term" value="C:plasma membrane"/>
    <property type="evidence" value="ECO:0007669"/>
    <property type="project" value="TreeGrafter"/>
</dbReference>
<keyword evidence="6" id="KW-1185">Reference proteome</keyword>
<dbReference type="KEGG" id="dli:dnl_14320"/>
<dbReference type="Pfam" id="PF01656">
    <property type="entry name" value="CbiA"/>
    <property type="match status" value="1"/>
</dbReference>
<organism evidence="5 6">
    <name type="scientific">Desulfonema limicola</name>
    <dbReference type="NCBI Taxonomy" id="45656"/>
    <lineage>
        <taxon>Bacteria</taxon>
        <taxon>Pseudomonadati</taxon>
        <taxon>Thermodesulfobacteriota</taxon>
        <taxon>Desulfobacteria</taxon>
        <taxon>Desulfobacterales</taxon>
        <taxon>Desulfococcaceae</taxon>
        <taxon>Desulfonema</taxon>
    </lineage>
</organism>
<dbReference type="GO" id="GO:0004713">
    <property type="term" value="F:protein tyrosine kinase activity"/>
    <property type="evidence" value="ECO:0007669"/>
    <property type="project" value="TreeGrafter"/>
</dbReference>
<dbReference type="EMBL" id="CP061799">
    <property type="protein sequence ID" value="QTA79178.1"/>
    <property type="molecule type" value="Genomic_DNA"/>
</dbReference>